<dbReference type="PANTHER" id="PTHR33570:SF2">
    <property type="entry name" value="CARBOXYMUCONOLACTONE DECARBOXYLASE-LIKE DOMAIN-CONTAINING PROTEIN"/>
    <property type="match status" value="1"/>
</dbReference>
<dbReference type="Gene3D" id="1.20.1290.10">
    <property type="entry name" value="AhpD-like"/>
    <property type="match status" value="1"/>
</dbReference>
<evidence type="ECO:0000259" key="1">
    <source>
        <dbReference type="Pfam" id="PF02627"/>
    </source>
</evidence>
<dbReference type="InterPro" id="IPR029058">
    <property type="entry name" value="AB_hydrolase_fold"/>
</dbReference>
<dbReference type="PANTHER" id="PTHR33570">
    <property type="entry name" value="4-CARBOXYMUCONOLACTONE DECARBOXYLASE FAMILY PROTEIN"/>
    <property type="match status" value="1"/>
</dbReference>
<feature type="domain" description="Carboxymuconolactone decarboxylase-like" evidence="1">
    <location>
        <begin position="285"/>
        <end position="367"/>
    </location>
</feature>
<reference evidence="3" key="1">
    <citation type="journal article" date="2014" name="Int. J. Syst. Evol. Microbiol.">
        <title>Complete genome sequence of Corynebacterium casei LMG S-19264T (=DSM 44701T), isolated from a smear-ripened cheese.</title>
        <authorList>
            <consortium name="US DOE Joint Genome Institute (JGI-PGF)"/>
            <person name="Walter F."/>
            <person name="Albersmeier A."/>
            <person name="Kalinowski J."/>
            <person name="Ruckert C."/>
        </authorList>
    </citation>
    <scope>NUCLEOTIDE SEQUENCE</scope>
    <source>
        <strain evidence="3">CGMCC 1.12813</strain>
    </source>
</reference>
<proteinExistence type="predicted"/>
<organism evidence="3 4">
    <name type="scientific">Conyzicola nivalis</name>
    <dbReference type="NCBI Taxonomy" id="1477021"/>
    <lineage>
        <taxon>Bacteria</taxon>
        <taxon>Bacillati</taxon>
        <taxon>Actinomycetota</taxon>
        <taxon>Actinomycetes</taxon>
        <taxon>Micrococcales</taxon>
        <taxon>Microbacteriaceae</taxon>
        <taxon>Conyzicola</taxon>
    </lineage>
</organism>
<dbReference type="Gene3D" id="3.40.50.1820">
    <property type="entry name" value="alpha/beta hydrolase"/>
    <property type="match status" value="1"/>
</dbReference>
<dbReference type="InterPro" id="IPR052512">
    <property type="entry name" value="4CMD/NDH-1_regulator"/>
</dbReference>
<dbReference type="PRINTS" id="PR00111">
    <property type="entry name" value="ABHYDROLASE"/>
</dbReference>
<gene>
    <name evidence="3" type="ORF">GCM10010979_15320</name>
</gene>
<keyword evidence="4" id="KW-1185">Reference proteome</keyword>
<dbReference type="InterPro" id="IPR029032">
    <property type="entry name" value="AhpD-like"/>
</dbReference>
<evidence type="ECO:0000259" key="2">
    <source>
        <dbReference type="Pfam" id="PF12697"/>
    </source>
</evidence>
<accession>A0A916WHH4</accession>
<dbReference type="SUPFAM" id="SSF69118">
    <property type="entry name" value="AhpD-like"/>
    <property type="match status" value="1"/>
</dbReference>
<dbReference type="SUPFAM" id="SSF53474">
    <property type="entry name" value="alpha/beta-Hydrolases"/>
    <property type="match status" value="1"/>
</dbReference>
<feature type="domain" description="AB hydrolase-1" evidence="2">
    <location>
        <begin position="23"/>
        <end position="251"/>
    </location>
</feature>
<comment type="caution">
    <text evidence="3">The sequence shown here is derived from an EMBL/GenBank/DDBJ whole genome shotgun (WGS) entry which is preliminary data.</text>
</comment>
<dbReference type="EMBL" id="BMGB01000001">
    <property type="protein sequence ID" value="GGB01686.1"/>
    <property type="molecule type" value="Genomic_DNA"/>
</dbReference>
<reference evidence="3" key="2">
    <citation type="submission" date="2020-09" db="EMBL/GenBank/DDBJ databases">
        <authorList>
            <person name="Sun Q."/>
            <person name="Zhou Y."/>
        </authorList>
    </citation>
    <scope>NUCLEOTIDE SEQUENCE</scope>
    <source>
        <strain evidence="3">CGMCC 1.12813</strain>
    </source>
</reference>
<name>A0A916WHH4_9MICO</name>
<evidence type="ECO:0000313" key="3">
    <source>
        <dbReference type="EMBL" id="GGB01686.1"/>
    </source>
</evidence>
<dbReference type="Pfam" id="PF12697">
    <property type="entry name" value="Abhydrolase_6"/>
    <property type="match status" value="1"/>
</dbReference>
<dbReference type="InterPro" id="IPR000073">
    <property type="entry name" value="AB_hydrolase_1"/>
</dbReference>
<dbReference type="AlphaFoldDB" id="A0A916WHH4"/>
<dbReference type="Proteomes" id="UP000606922">
    <property type="component" value="Unassembled WGS sequence"/>
</dbReference>
<dbReference type="InterPro" id="IPR003779">
    <property type="entry name" value="CMD-like"/>
</dbReference>
<sequence>MTRPLLRGTVTPVRSLERGAELVVLGPSLGTTTALWDSVAADLAADYRVLRFDLPGHGSSPAASQPFTVADLADAVIDLVDSVGGGPFAYAGISAGGAVGLELALHHPHRIMSLAVICSAARIGSAEGWRERAERARRSGTASLVALSAERWYAPGFLDAHPAAGAPALSALVDVDDESYALCCEALADFDARDAARDIRVPTLCAAGEFDLATPPTQLEALAASIPGATYRLIEGAAHLPATERPDVVASLLRSRLGGMRVRREVLSDAHVDRATAGITAETADFQGFITRYAWGEIWSRPALARRDRSLLTLAALIAGNHQHELAMHVRAALTNGLRRDEIAEAIMHTAIYAGVPAANSAFETAKRVFAELDG</sequence>
<evidence type="ECO:0000313" key="4">
    <source>
        <dbReference type="Proteomes" id="UP000606922"/>
    </source>
</evidence>
<dbReference type="RefSeq" id="WP_308419473.1">
    <property type="nucleotide sequence ID" value="NZ_BMGB01000001.1"/>
</dbReference>
<dbReference type="NCBIfam" id="TIGR02425">
    <property type="entry name" value="decarb_PcaC"/>
    <property type="match status" value="1"/>
</dbReference>
<dbReference type="Pfam" id="PF02627">
    <property type="entry name" value="CMD"/>
    <property type="match status" value="1"/>
</dbReference>
<dbReference type="GO" id="GO:0051920">
    <property type="term" value="F:peroxiredoxin activity"/>
    <property type="evidence" value="ECO:0007669"/>
    <property type="project" value="InterPro"/>
</dbReference>
<protein>
    <submittedName>
        <fullName evidence="3">3-oxoadipate enol-lactonase</fullName>
    </submittedName>
</protein>
<dbReference type="InterPro" id="IPR012788">
    <property type="entry name" value="Decarb_PcaC"/>
</dbReference>